<evidence type="ECO:0000313" key="2">
    <source>
        <dbReference type="Proteomes" id="UP000035021"/>
    </source>
</evidence>
<evidence type="ECO:0000313" key="1">
    <source>
        <dbReference type="EMBL" id="GAC85009.1"/>
    </source>
</evidence>
<dbReference type="PANTHER" id="PTHR43235">
    <property type="entry name" value="GLUTAMINE AMIDOTRANSFERASE PB2B2.05-RELATED"/>
    <property type="match status" value="1"/>
</dbReference>
<comment type="caution">
    <text evidence="1">The sequence shown here is derived from an EMBL/GenBank/DDBJ whole genome shotgun (WGS) entry which is preliminary data.</text>
</comment>
<proteinExistence type="predicted"/>
<dbReference type="Pfam" id="PF07722">
    <property type="entry name" value="Peptidase_C26"/>
    <property type="match status" value="1"/>
</dbReference>
<dbReference type="PANTHER" id="PTHR43235:SF1">
    <property type="entry name" value="GLUTAMINE AMIDOTRANSFERASE PB2B2.05-RELATED"/>
    <property type="match status" value="1"/>
</dbReference>
<gene>
    <name evidence="1" type="ORF">GP2_028_00650</name>
</gene>
<dbReference type="CDD" id="cd01745">
    <property type="entry name" value="GATase1_2"/>
    <property type="match status" value="1"/>
</dbReference>
<dbReference type="SUPFAM" id="SSF52317">
    <property type="entry name" value="Class I glutamine amidotransferase-like"/>
    <property type="match status" value="1"/>
</dbReference>
<accession>A0ABQ0IN87</accession>
<dbReference type="Gene3D" id="3.40.50.880">
    <property type="match status" value="1"/>
</dbReference>
<dbReference type="RefSeq" id="WP_006901235.1">
    <property type="nucleotide sequence ID" value="NZ_BAOQ01000028.1"/>
</dbReference>
<sequence>MTKRPVIAVTYSIAELPILIHWRRMFEGINASGATALALDTGSHIHHDMDTVMGNVDGLIISGGGDIDPTLYGGDPDDTTLWGVNDVRDGNEIAALRSARARGLPVLAICRGFHLVNASMGGTLWQDLLRDHPTPVRHRLGEENVVHPAHRVHLDDASAVARWTGAIELEVNSQHHQGIRELAPGLRPVAHSADSLVEGFETEDGLVVGIQWHPELFWHVDDHAAALLRGFTESCARDEAHVPG</sequence>
<reference evidence="1 2" key="1">
    <citation type="submission" date="2013-02" db="EMBL/GenBank/DDBJ databases">
        <title>Whole genome shotgun sequence of Gordonia paraffinivorans NBRC 108238.</title>
        <authorList>
            <person name="Isaki-Nakamura S."/>
            <person name="Hosoyama A."/>
            <person name="Tsuchikane K."/>
            <person name="Ando Y."/>
            <person name="Baba S."/>
            <person name="Ohji S."/>
            <person name="Hamada M."/>
            <person name="Tamura T."/>
            <person name="Yamazoe A."/>
            <person name="Yamazaki S."/>
            <person name="Fujita N."/>
        </authorList>
    </citation>
    <scope>NUCLEOTIDE SEQUENCE [LARGE SCALE GENOMIC DNA]</scope>
    <source>
        <strain evidence="1 2">NBRC 108238</strain>
    </source>
</reference>
<protein>
    <recommendedName>
        <fullName evidence="3">Peptidase C26 family protein</fullName>
    </recommendedName>
</protein>
<dbReference type="InterPro" id="IPR011697">
    <property type="entry name" value="Peptidase_C26"/>
</dbReference>
<dbReference type="PROSITE" id="PS51273">
    <property type="entry name" value="GATASE_TYPE_1"/>
    <property type="match status" value="1"/>
</dbReference>
<keyword evidence="2" id="KW-1185">Reference proteome</keyword>
<dbReference type="InterPro" id="IPR044668">
    <property type="entry name" value="PuuD-like"/>
</dbReference>
<dbReference type="InterPro" id="IPR029062">
    <property type="entry name" value="Class_I_gatase-like"/>
</dbReference>
<organism evidence="1 2">
    <name type="scientific">Gordonia paraffinivorans NBRC 108238</name>
    <dbReference type="NCBI Taxonomy" id="1223543"/>
    <lineage>
        <taxon>Bacteria</taxon>
        <taxon>Bacillati</taxon>
        <taxon>Actinomycetota</taxon>
        <taxon>Actinomycetes</taxon>
        <taxon>Mycobacteriales</taxon>
        <taxon>Gordoniaceae</taxon>
        <taxon>Gordonia</taxon>
    </lineage>
</organism>
<name>A0ABQ0IN87_9ACTN</name>
<dbReference type="EMBL" id="BAOQ01000028">
    <property type="protein sequence ID" value="GAC85009.1"/>
    <property type="molecule type" value="Genomic_DNA"/>
</dbReference>
<dbReference type="Proteomes" id="UP000035021">
    <property type="component" value="Unassembled WGS sequence"/>
</dbReference>
<evidence type="ECO:0008006" key="3">
    <source>
        <dbReference type="Google" id="ProtNLM"/>
    </source>
</evidence>